<protein>
    <recommendedName>
        <fullName evidence="2">SGF29 C-terminal domain-containing protein</fullName>
    </recommendedName>
</protein>
<proteinExistence type="predicted"/>
<organism evidence="3 4">
    <name type="scientific">Rhizophlyctis rosea</name>
    <dbReference type="NCBI Taxonomy" id="64517"/>
    <lineage>
        <taxon>Eukaryota</taxon>
        <taxon>Fungi</taxon>
        <taxon>Fungi incertae sedis</taxon>
        <taxon>Chytridiomycota</taxon>
        <taxon>Chytridiomycota incertae sedis</taxon>
        <taxon>Chytridiomycetes</taxon>
        <taxon>Rhizophlyctidales</taxon>
        <taxon>Rhizophlyctidaceae</taxon>
        <taxon>Rhizophlyctis</taxon>
    </lineage>
</organism>
<dbReference type="Proteomes" id="UP001212841">
    <property type="component" value="Unassembled WGS sequence"/>
</dbReference>
<sequence>MLAEFRYEVEDPEPESPTAESRYLLPPSAVIALPPPAIAAGPPPPEAIIKKGKKVLALYPQTSTFYEADVVEGPGRGREYTDNFW</sequence>
<gene>
    <name evidence="3" type="ORF">HK097_003845</name>
</gene>
<accession>A0AAD5X7C7</accession>
<dbReference type="InterPro" id="IPR037802">
    <property type="entry name" value="SGF29"/>
</dbReference>
<evidence type="ECO:0000313" key="4">
    <source>
        <dbReference type="Proteomes" id="UP001212841"/>
    </source>
</evidence>
<feature type="domain" description="SGF29 C-terminal" evidence="2">
    <location>
        <begin position="1"/>
        <end position="85"/>
    </location>
</feature>
<dbReference type="PANTHER" id="PTHR21539">
    <property type="entry name" value="SAGA-ASSOCIATED FACTOR 29"/>
    <property type="match status" value="1"/>
</dbReference>
<evidence type="ECO:0000313" key="3">
    <source>
        <dbReference type="EMBL" id="KAJ3053616.1"/>
    </source>
</evidence>
<keyword evidence="4" id="KW-1185">Reference proteome</keyword>
<reference evidence="3" key="1">
    <citation type="submission" date="2020-05" db="EMBL/GenBank/DDBJ databases">
        <title>Phylogenomic resolution of chytrid fungi.</title>
        <authorList>
            <person name="Stajich J.E."/>
            <person name="Amses K."/>
            <person name="Simmons R."/>
            <person name="Seto K."/>
            <person name="Myers J."/>
            <person name="Bonds A."/>
            <person name="Quandt C.A."/>
            <person name="Barry K."/>
            <person name="Liu P."/>
            <person name="Grigoriev I."/>
            <person name="Longcore J.E."/>
            <person name="James T.Y."/>
        </authorList>
    </citation>
    <scope>NUCLEOTIDE SEQUENCE</scope>
    <source>
        <strain evidence="3">JEL0318</strain>
    </source>
</reference>
<feature type="region of interest" description="Disordered" evidence="1">
    <location>
        <begin position="1"/>
        <end position="21"/>
    </location>
</feature>
<dbReference type="EMBL" id="JADGJD010000194">
    <property type="protein sequence ID" value="KAJ3053616.1"/>
    <property type="molecule type" value="Genomic_DNA"/>
</dbReference>
<dbReference type="Gene3D" id="2.30.30.140">
    <property type="match status" value="1"/>
</dbReference>
<dbReference type="PROSITE" id="PS51518">
    <property type="entry name" value="SGF29_C"/>
    <property type="match status" value="1"/>
</dbReference>
<dbReference type="AlphaFoldDB" id="A0AAD5X7C7"/>
<evidence type="ECO:0000256" key="1">
    <source>
        <dbReference type="SAM" id="MobiDB-lite"/>
    </source>
</evidence>
<dbReference type="InterPro" id="IPR010750">
    <property type="entry name" value="SGF29_tudor-like_dom"/>
</dbReference>
<dbReference type="GO" id="GO:0000124">
    <property type="term" value="C:SAGA complex"/>
    <property type="evidence" value="ECO:0007669"/>
    <property type="project" value="InterPro"/>
</dbReference>
<dbReference type="Pfam" id="PF07039">
    <property type="entry name" value="SGF29_Tudor"/>
    <property type="match status" value="1"/>
</dbReference>
<evidence type="ECO:0000259" key="2">
    <source>
        <dbReference type="PROSITE" id="PS51518"/>
    </source>
</evidence>
<dbReference type="PANTHER" id="PTHR21539:SF0">
    <property type="entry name" value="SAGA-ASSOCIATED FACTOR 29"/>
    <property type="match status" value="1"/>
</dbReference>
<comment type="caution">
    <text evidence="3">The sequence shown here is derived from an EMBL/GenBank/DDBJ whole genome shotgun (WGS) entry which is preliminary data.</text>
</comment>
<name>A0AAD5X7C7_9FUNG</name>